<reference evidence="2" key="1">
    <citation type="submission" date="2025-08" db="UniProtKB">
        <authorList>
            <consortium name="RefSeq"/>
        </authorList>
    </citation>
    <scope>IDENTIFICATION</scope>
</reference>
<organism evidence="1 2">
    <name type="scientific">Prunus avium</name>
    <name type="common">Cherry</name>
    <name type="synonym">Cerasus avium</name>
    <dbReference type="NCBI Taxonomy" id="42229"/>
    <lineage>
        <taxon>Eukaryota</taxon>
        <taxon>Viridiplantae</taxon>
        <taxon>Streptophyta</taxon>
        <taxon>Embryophyta</taxon>
        <taxon>Tracheophyta</taxon>
        <taxon>Spermatophyta</taxon>
        <taxon>Magnoliopsida</taxon>
        <taxon>eudicotyledons</taxon>
        <taxon>Gunneridae</taxon>
        <taxon>Pentapetalae</taxon>
        <taxon>rosids</taxon>
        <taxon>fabids</taxon>
        <taxon>Rosales</taxon>
        <taxon>Rosaceae</taxon>
        <taxon>Amygdaloideae</taxon>
        <taxon>Amygdaleae</taxon>
        <taxon>Prunus</taxon>
    </lineage>
</organism>
<dbReference type="InterPro" id="IPR051082">
    <property type="entry name" value="Pentapeptide-BTB/POZ_domain"/>
</dbReference>
<dbReference type="Pfam" id="PF00805">
    <property type="entry name" value="Pentapeptide"/>
    <property type="match status" value="3"/>
</dbReference>
<dbReference type="RefSeq" id="XP_021826803.1">
    <property type="nucleotide sequence ID" value="XM_021971111.1"/>
</dbReference>
<dbReference type="InterPro" id="IPR001646">
    <property type="entry name" value="5peptide_repeat"/>
</dbReference>
<evidence type="ECO:0000313" key="1">
    <source>
        <dbReference type="Proteomes" id="UP000515124"/>
    </source>
</evidence>
<gene>
    <name evidence="2" type="primary">LOC110767538</name>
</gene>
<dbReference type="AlphaFoldDB" id="A0A6P5THD0"/>
<dbReference type="Proteomes" id="UP000515124">
    <property type="component" value="Unplaced"/>
</dbReference>
<dbReference type="Gene3D" id="2.160.20.80">
    <property type="entry name" value="E3 ubiquitin-protein ligase SopA"/>
    <property type="match status" value="1"/>
</dbReference>
<accession>A0A6P5THD0</accession>
<dbReference type="GeneID" id="110767538"/>
<dbReference type="PANTHER" id="PTHR14136:SF17">
    <property type="entry name" value="BTB_POZ DOMAIN-CONTAINING PROTEIN KCTD9"/>
    <property type="match status" value="1"/>
</dbReference>
<proteinExistence type="predicted"/>
<dbReference type="KEGG" id="pavi:110767538"/>
<protein>
    <submittedName>
        <fullName evidence="2">FH protein interacting protein FIP2-like</fullName>
    </submittedName>
</protein>
<dbReference type="PANTHER" id="PTHR14136">
    <property type="entry name" value="BTB_POZ DOMAIN-CONTAINING PROTEIN KCTD9"/>
    <property type="match status" value="1"/>
</dbReference>
<keyword evidence="1" id="KW-1185">Reference proteome</keyword>
<name>A0A6P5THD0_PRUAV</name>
<dbReference type="Gramene" id="Pav_sc0001392.1_g230.1.mk:mrna">
    <property type="protein sequence ID" value="Pav_sc0001392.1_g230.1.mk:CDS:1"/>
    <property type="gene ID" value="Pav_sc0001392.1_g230.1.mk"/>
</dbReference>
<sequence>MHAYQIVAKLDAELKRIDIIKCIKSNERIRFRGVNLSGLDLSKLDLTKIDFSYACLRNVCFSNCDLHGAKLNYVDAKRANFSDASLESSESVGANLRAVTLSVGANLGSAKKNCSFWGASLVAAELHDVDLRNASLEGACLVSAQLHDVDLANANLEAASLERADLKNIKTTTNTKFKDANLQEAYVENVNFQHLEGAKLALVTPSGNGVICRRSHFF</sequence>
<dbReference type="SUPFAM" id="SSF141571">
    <property type="entry name" value="Pentapeptide repeat-like"/>
    <property type="match status" value="1"/>
</dbReference>
<evidence type="ECO:0000313" key="2">
    <source>
        <dbReference type="RefSeq" id="XP_021826803.1"/>
    </source>
</evidence>